<dbReference type="EMBL" id="CAJOAX010008312">
    <property type="protein sequence ID" value="CAF4030431.1"/>
    <property type="molecule type" value="Genomic_DNA"/>
</dbReference>
<keyword evidence="2" id="KW-0479">Metal-binding</keyword>
<dbReference type="Pfam" id="PF13359">
    <property type="entry name" value="DDE_Tnp_4"/>
    <property type="match status" value="1"/>
</dbReference>
<accession>A0A815R609</accession>
<dbReference type="OrthoDB" id="7446692at2759"/>
<gene>
    <name evidence="5" type="ORF">OTI717_LOCUS30611</name>
    <name evidence="4" type="ORF">RFH988_LOCUS37614</name>
</gene>
<name>A0A815R609_9BILA</name>
<evidence type="ECO:0000259" key="3">
    <source>
        <dbReference type="Pfam" id="PF13359"/>
    </source>
</evidence>
<evidence type="ECO:0000256" key="2">
    <source>
        <dbReference type="ARBA" id="ARBA00022723"/>
    </source>
</evidence>
<organism evidence="4 6">
    <name type="scientific">Rotaria sordida</name>
    <dbReference type="NCBI Taxonomy" id="392033"/>
    <lineage>
        <taxon>Eukaryota</taxon>
        <taxon>Metazoa</taxon>
        <taxon>Spiralia</taxon>
        <taxon>Gnathifera</taxon>
        <taxon>Rotifera</taxon>
        <taxon>Eurotatoria</taxon>
        <taxon>Bdelloidea</taxon>
        <taxon>Philodinida</taxon>
        <taxon>Philodinidae</taxon>
        <taxon>Rotaria</taxon>
    </lineage>
</organism>
<comment type="caution">
    <text evidence="4">The sequence shown here is derived from an EMBL/GenBank/DDBJ whole genome shotgun (WGS) entry which is preliminary data.</text>
</comment>
<reference evidence="4" key="1">
    <citation type="submission" date="2021-02" db="EMBL/GenBank/DDBJ databases">
        <authorList>
            <person name="Nowell W R."/>
        </authorList>
    </citation>
    <scope>NUCLEOTIDE SEQUENCE</scope>
</reference>
<evidence type="ECO:0000256" key="1">
    <source>
        <dbReference type="ARBA" id="ARBA00001968"/>
    </source>
</evidence>
<dbReference type="InterPro" id="IPR027806">
    <property type="entry name" value="HARBI1_dom"/>
</dbReference>
<dbReference type="Proteomes" id="UP000663823">
    <property type="component" value="Unassembled WGS sequence"/>
</dbReference>
<protein>
    <recommendedName>
        <fullName evidence="3">DDE Tnp4 domain-containing protein</fullName>
    </recommendedName>
</protein>
<evidence type="ECO:0000313" key="5">
    <source>
        <dbReference type="EMBL" id="CAF4030431.1"/>
    </source>
</evidence>
<proteinExistence type="predicted"/>
<dbReference type="Proteomes" id="UP000663882">
    <property type="component" value="Unassembled WGS sequence"/>
</dbReference>
<dbReference type="GO" id="GO:0046872">
    <property type="term" value="F:metal ion binding"/>
    <property type="evidence" value="ECO:0007669"/>
    <property type="project" value="UniProtKB-KW"/>
</dbReference>
<sequence length="668" mass="76305">MPHLYCPCGALLAGGSTIRSLKPPCLRLFISIRTMKYVSPEEKVCNACRTAYCHWKSNNPEFGCIFSRIEQEVSDAEEVMNMNSNDEMDTHANMIDCQTSPSHHNSNLIIKEETITIPMNSTISSHKMCCVCRLTIEGGSYVVTSEDRDLVLLKKNVFIPEGARCCSNHVVNRQLSMAAIDIISPSSIQYKTFSSSDVQLLINRWQIIFEKQKRLDFNNLESLTDDECKSLTSLSKIQFNELISFTSTFNIHNSPYRSIRAAVAILLCKLRLGLSNKLLAILFQIPDKRVISRALSSARAALMNKFVPENLGFNHITRREIIDHHTSTIAQQLMCNDETHKAIIVADGTYIYIQDDVVVLDRGFRDSVEMMEELGLNVALPSFLNGRHQFTTDEANQSRYVTKIRWVVEAVNSRIKQFKFLSNTVQNSSLPYLEQYISIACAIINRYQSSIKTFTSEDVEIGQKMIALRNQKKKFEIFLERNNLKKQSSKWKCLPHTDLIDEFPVLSEDDIVNNISLGIRTKFTNSSYKTLMYTIYQGTFQSKRARSYAEERAATTNLTGPVDYPIYRCKDFPDIIRAPTRSAHKNRITYNPTIKFTSTEIVDWWCDCTVGNGSIGCCSHIASMIWFLSYERWQNNNRHMPSGNFINYVLDSSQTSDFDDSTDDEDIN</sequence>
<comment type="cofactor">
    <cofactor evidence="1">
        <name>a divalent metal cation</name>
        <dbReference type="ChEBI" id="CHEBI:60240"/>
    </cofactor>
</comment>
<dbReference type="AlphaFoldDB" id="A0A815R609"/>
<dbReference type="PANTHER" id="PTHR23080">
    <property type="entry name" value="THAP DOMAIN PROTEIN"/>
    <property type="match status" value="1"/>
</dbReference>
<evidence type="ECO:0000313" key="6">
    <source>
        <dbReference type="Proteomes" id="UP000663882"/>
    </source>
</evidence>
<dbReference type="EMBL" id="CAJNOO010007696">
    <property type="protein sequence ID" value="CAF1472631.1"/>
    <property type="molecule type" value="Genomic_DNA"/>
</dbReference>
<evidence type="ECO:0000313" key="4">
    <source>
        <dbReference type="EMBL" id="CAF1472631.1"/>
    </source>
</evidence>
<feature type="domain" description="DDE Tnp4" evidence="3">
    <location>
        <begin position="353"/>
        <end position="445"/>
    </location>
</feature>